<protein>
    <submittedName>
        <fullName evidence="1">Uncharacterized protein</fullName>
    </submittedName>
</protein>
<accession>A0ACB9AMP6</accession>
<evidence type="ECO:0000313" key="1">
    <source>
        <dbReference type="EMBL" id="KAI3711103.1"/>
    </source>
</evidence>
<dbReference type="Proteomes" id="UP001055811">
    <property type="component" value="Linkage Group LG07"/>
</dbReference>
<reference evidence="1 2" key="2">
    <citation type="journal article" date="2022" name="Mol. Ecol. Resour.">
        <title>The genomes of chicory, endive, great burdock and yacon provide insights into Asteraceae paleo-polyploidization history and plant inulin production.</title>
        <authorList>
            <person name="Fan W."/>
            <person name="Wang S."/>
            <person name="Wang H."/>
            <person name="Wang A."/>
            <person name="Jiang F."/>
            <person name="Liu H."/>
            <person name="Zhao H."/>
            <person name="Xu D."/>
            <person name="Zhang Y."/>
        </authorList>
    </citation>
    <scope>NUCLEOTIDE SEQUENCE [LARGE SCALE GENOMIC DNA]</scope>
    <source>
        <strain evidence="2">cv. Punajuju</strain>
        <tissue evidence="1">Leaves</tissue>
    </source>
</reference>
<keyword evidence="2" id="KW-1185">Reference proteome</keyword>
<reference evidence="2" key="1">
    <citation type="journal article" date="2022" name="Mol. Ecol. Resour.">
        <title>The genomes of chicory, endive, great burdock and yacon provide insights into Asteraceae palaeo-polyploidization history and plant inulin production.</title>
        <authorList>
            <person name="Fan W."/>
            <person name="Wang S."/>
            <person name="Wang H."/>
            <person name="Wang A."/>
            <person name="Jiang F."/>
            <person name="Liu H."/>
            <person name="Zhao H."/>
            <person name="Xu D."/>
            <person name="Zhang Y."/>
        </authorList>
    </citation>
    <scope>NUCLEOTIDE SEQUENCE [LARGE SCALE GENOMIC DNA]</scope>
    <source>
        <strain evidence="2">cv. Punajuju</strain>
    </source>
</reference>
<sequence>MKPSDILSSLDKINSCREGDFADELEKKDSKKAKTNEDEETKQEKKNATNEKNMQSQDSGRSSCKKCSEKIESKSLRLGLTTTLDQQHRRPPGLAAHSILFSSPAASHSLLFPISNPNIISLQSSFRGVSLKPSITRQSLILTPPPLLNPLLSLLPSRKPSPFSRAPPVTKALLPSLKKTTKLTLLYLQKADLKLKPNHRFLQIFEEHINFNFNISLNSMLVLNLRGKQFTVLGVTDLPAALAIPNLRKRQWHRDCGHQKLLHTSRSPHSTKVLLLVVLTRRTGSYHSYSQSRPYDCIDEDPLVVQQKAILIALKKEPWKLSQLLKIKKKLANHSLSIEFFVGKPLKIGPDVFTEETMGVNYRAINDFLGIQQERKDMITYTVFVQPLEIYNELIRDLLFADGVSKKYPFYYS</sequence>
<proteinExistence type="predicted"/>
<gene>
    <name evidence="1" type="ORF">L2E82_40947</name>
</gene>
<name>A0ACB9AMP6_CICIN</name>
<organism evidence="1 2">
    <name type="scientific">Cichorium intybus</name>
    <name type="common">Chicory</name>
    <dbReference type="NCBI Taxonomy" id="13427"/>
    <lineage>
        <taxon>Eukaryota</taxon>
        <taxon>Viridiplantae</taxon>
        <taxon>Streptophyta</taxon>
        <taxon>Embryophyta</taxon>
        <taxon>Tracheophyta</taxon>
        <taxon>Spermatophyta</taxon>
        <taxon>Magnoliopsida</taxon>
        <taxon>eudicotyledons</taxon>
        <taxon>Gunneridae</taxon>
        <taxon>Pentapetalae</taxon>
        <taxon>asterids</taxon>
        <taxon>campanulids</taxon>
        <taxon>Asterales</taxon>
        <taxon>Asteraceae</taxon>
        <taxon>Cichorioideae</taxon>
        <taxon>Cichorieae</taxon>
        <taxon>Cichoriinae</taxon>
        <taxon>Cichorium</taxon>
    </lineage>
</organism>
<comment type="caution">
    <text evidence="1">The sequence shown here is derived from an EMBL/GenBank/DDBJ whole genome shotgun (WGS) entry which is preliminary data.</text>
</comment>
<dbReference type="EMBL" id="CM042015">
    <property type="protein sequence ID" value="KAI3711103.1"/>
    <property type="molecule type" value="Genomic_DNA"/>
</dbReference>
<evidence type="ECO:0000313" key="2">
    <source>
        <dbReference type="Proteomes" id="UP001055811"/>
    </source>
</evidence>